<dbReference type="EMBL" id="JABEMB010000023">
    <property type="protein sequence ID" value="NNH04817.1"/>
    <property type="molecule type" value="Genomic_DNA"/>
</dbReference>
<comment type="caution">
    <text evidence="9">The sequence shown here is derived from an EMBL/GenBank/DDBJ whole genome shotgun (WGS) entry which is preliminary data.</text>
</comment>
<dbReference type="InterPro" id="IPR001453">
    <property type="entry name" value="MoaB/Mog_dom"/>
</dbReference>
<dbReference type="GO" id="GO:0006777">
    <property type="term" value="P:Mo-molybdopterin cofactor biosynthetic process"/>
    <property type="evidence" value="ECO:0007669"/>
    <property type="project" value="UniProtKB-UniRule"/>
</dbReference>
<evidence type="ECO:0000256" key="1">
    <source>
        <dbReference type="ARBA" id="ARBA00002901"/>
    </source>
</evidence>
<evidence type="ECO:0000256" key="5">
    <source>
        <dbReference type="ARBA" id="ARBA00023150"/>
    </source>
</evidence>
<dbReference type="GO" id="GO:0046872">
    <property type="term" value="F:metal ion binding"/>
    <property type="evidence" value="ECO:0007669"/>
    <property type="project" value="UniProtKB-UniRule"/>
</dbReference>
<dbReference type="PANTHER" id="PTHR10192:SF5">
    <property type="entry name" value="GEPHYRIN"/>
    <property type="match status" value="1"/>
</dbReference>
<dbReference type="Gene3D" id="3.90.105.10">
    <property type="entry name" value="Molybdopterin biosynthesis moea protein, domain 2"/>
    <property type="match status" value="1"/>
</dbReference>
<comment type="function">
    <text evidence="1 7">Catalyzes the insertion of molybdate into adenylated molybdopterin with the concomitant release of AMP.</text>
</comment>
<evidence type="ECO:0000259" key="8">
    <source>
        <dbReference type="SMART" id="SM00852"/>
    </source>
</evidence>
<protein>
    <recommendedName>
        <fullName evidence="7">Molybdopterin molybdenumtransferase</fullName>
        <ecNumber evidence="7">2.10.1.1</ecNumber>
    </recommendedName>
</protein>
<organism evidence="9 10">
    <name type="scientific">Microbacterium ulmi</name>
    <dbReference type="NCBI Taxonomy" id="179095"/>
    <lineage>
        <taxon>Bacteria</taxon>
        <taxon>Bacillati</taxon>
        <taxon>Actinomycetota</taxon>
        <taxon>Actinomycetes</taxon>
        <taxon>Micrococcales</taxon>
        <taxon>Microbacteriaceae</taxon>
        <taxon>Microbacterium</taxon>
    </lineage>
</organism>
<keyword evidence="5 7" id="KW-0501">Molybdenum cofactor biosynthesis</keyword>
<dbReference type="NCBIfam" id="NF045515">
    <property type="entry name" value="Glp_gephyrin"/>
    <property type="match status" value="1"/>
</dbReference>
<dbReference type="Pfam" id="PF00994">
    <property type="entry name" value="MoCF_biosynth"/>
    <property type="match status" value="1"/>
</dbReference>
<keyword evidence="4 7" id="KW-0500">Molybdenum</keyword>
<dbReference type="Gene3D" id="3.40.980.10">
    <property type="entry name" value="MoaB/Mog-like domain"/>
    <property type="match status" value="1"/>
</dbReference>
<comment type="cofactor">
    <cofactor evidence="7">
        <name>Mg(2+)</name>
        <dbReference type="ChEBI" id="CHEBI:18420"/>
    </cofactor>
</comment>
<dbReference type="InterPro" id="IPR005110">
    <property type="entry name" value="MoeA_linker/N"/>
</dbReference>
<dbReference type="SMART" id="SM00852">
    <property type="entry name" value="MoCF_biosynth"/>
    <property type="match status" value="1"/>
</dbReference>
<comment type="similarity">
    <text evidence="3 7">Belongs to the MoeA family.</text>
</comment>
<dbReference type="AlphaFoldDB" id="A0A7Y2M261"/>
<evidence type="ECO:0000313" key="9">
    <source>
        <dbReference type="EMBL" id="NNH04817.1"/>
    </source>
</evidence>
<keyword evidence="7" id="KW-0479">Metal-binding</keyword>
<dbReference type="Pfam" id="PF03454">
    <property type="entry name" value="MoeA_C"/>
    <property type="match status" value="1"/>
</dbReference>
<evidence type="ECO:0000256" key="4">
    <source>
        <dbReference type="ARBA" id="ARBA00022505"/>
    </source>
</evidence>
<keyword evidence="10" id="KW-1185">Reference proteome</keyword>
<dbReference type="Pfam" id="PF03453">
    <property type="entry name" value="MoeA_N"/>
    <property type="match status" value="1"/>
</dbReference>
<dbReference type="PANTHER" id="PTHR10192">
    <property type="entry name" value="MOLYBDOPTERIN BIOSYNTHESIS PROTEIN"/>
    <property type="match status" value="1"/>
</dbReference>
<dbReference type="InterPro" id="IPR036425">
    <property type="entry name" value="MoaB/Mog-like_dom_sf"/>
</dbReference>
<evidence type="ECO:0000256" key="3">
    <source>
        <dbReference type="ARBA" id="ARBA00010763"/>
    </source>
</evidence>
<evidence type="ECO:0000313" key="10">
    <source>
        <dbReference type="Proteomes" id="UP000543598"/>
    </source>
</evidence>
<dbReference type="InterPro" id="IPR036688">
    <property type="entry name" value="MoeA_C_domain_IV_sf"/>
</dbReference>
<feature type="domain" description="MoaB/Mog" evidence="8">
    <location>
        <begin position="187"/>
        <end position="328"/>
    </location>
</feature>
<name>A0A7Y2M261_9MICO</name>
<gene>
    <name evidence="9" type="ORF">HLA99_13265</name>
</gene>
<dbReference type="CDD" id="cd00887">
    <property type="entry name" value="MoeA"/>
    <property type="match status" value="1"/>
</dbReference>
<dbReference type="EC" id="2.10.1.1" evidence="7"/>
<dbReference type="InterPro" id="IPR005111">
    <property type="entry name" value="MoeA_C_domain_IV"/>
</dbReference>
<accession>A0A7Y2M261</accession>
<reference evidence="9 10" key="1">
    <citation type="submission" date="2020-05" db="EMBL/GenBank/DDBJ databases">
        <title>MicrobeNet Type strains.</title>
        <authorList>
            <person name="Nicholson A.C."/>
        </authorList>
    </citation>
    <scope>NUCLEOTIDE SEQUENCE [LARGE SCALE GENOMIC DNA]</scope>
    <source>
        <strain evidence="9 10">JCM 14282</strain>
    </source>
</reference>
<dbReference type="SUPFAM" id="SSF53218">
    <property type="entry name" value="Molybdenum cofactor biosynthesis proteins"/>
    <property type="match status" value="1"/>
</dbReference>
<comment type="pathway">
    <text evidence="2 7">Cofactor biosynthesis; molybdopterin biosynthesis.</text>
</comment>
<keyword evidence="7" id="KW-0460">Magnesium</keyword>
<dbReference type="InterPro" id="IPR038987">
    <property type="entry name" value="MoeA-like"/>
</dbReference>
<dbReference type="RefSeq" id="WP_167035165.1">
    <property type="nucleotide sequence ID" value="NZ_BAAANA010000002.1"/>
</dbReference>
<comment type="catalytic activity">
    <reaction evidence="6">
        <text>adenylyl-molybdopterin + molybdate = Mo-molybdopterin + AMP + H(+)</text>
        <dbReference type="Rhea" id="RHEA:35047"/>
        <dbReference type="ChEBI" id="CHEBI:15378"/>
        <dbReference type="ChEBI" id="CHEBI:36264"/>
        <dbReference type="ChEBI" id="CHEBI:62727"/>
        <dbReference type="ChEBI" id="CHEBI:71302"/>
        <dbReference type="ChEBI" id="CHEBI:456215"/>
        <dbReference type="EC" id="2.10.1.1"/>
    </reaction>
</comment>
<dbReference type="SUPFAM" id="SSF63882">
    <property type="entry name" value="MoeA N-terminal region -like"/>
    <property type="match status" value="1"/>
</dbReference>
<sequence>MTSLRPVEEQLGLVLSRVRLLAAQSLPLSAAGGRTLREPVRARVDIPVFDNSAMDGFAVRFEDVKDAAPDAPVRLRVVADLPAGSPLDPPLGHGDAARIMTGSAVPTAADAIVPFEDTAGGLADSLGEIAVTSAPAAVGAHVRRRGGDAAVGDVVVAAGIRLGPLQLAAAAAAGVPDVVVAARPRIAVVSTGSELVAPGRTLQRGQIPESNSELLAGLAADAGADVVLRASVADDGGGLARVMARVAAAGSPELVDVVVFSGGVSAGAYEVVKNELAGTMEFAKVAMQPGKPQGFGVTADGVLLFGLPGNPVSAAVSFEVFVRPALLALQGRTHLQRPLLRLPAAARWRTPPGRRQYLPAAIDTADPSRWTVSPATAGGSASHLAGGLARADAYAIVPAEVDVVTEGTFVDVMLIS</sequence>
<evidence type="ECO:0000256" key="6">
    <source>
        <dbReference type="ARBA" id="ARBA00047317"/>
    </source>
</evidence>
<evidence type="ECO:0000256" key="2">
    <source>
        <dbReference type="ARBA" id="ARBA00005046"/>
    </source>
</evidence>
<dbReference type="Gene3D" id="2.40.340.10">
    <property type="entry name" value="MoeA, C-terminal, domain IV"/>
    <property type="match status" value="1"/>
</dbReference>
<proteinExistence type="inferred from homology"/>
<dbReference type="Proteomes" id="UP000543598">
    <property type="component" value="Unassembled WGS sequence"/>
</dbReference>
<dbReference type="UniPathway" id="UPA00344"/>
<evidence type="ECO:0000256" key="7">
    <source>
        <dbReference type="RuleBase" id="RU365090"/>
    </source>
</evidence>
<dbReference type="InterPro" id="IPR036135">
    <property type="entry name" value="MoeA_linker/N_sf"/>
</dbReference>
<dbReference type="SUPFAM" id="SSF63867">
    <property type="entry name" value="MoeA C-terminal domain-like"/>
    <property type="match status" value="1"/>
</dbReference>
<dbReference type="GO" id="GO:0061599">
    <property type="term" value="F:molybdopterin molybdotransferase activity"/>
    <property type="evidence" value="ECO:0007669"/>
    <property type="project" value="UniProtKB-UniRule"/>
</dbReference>
<dbReference type="GO" id="GO:0005829">
    <property type="term" value="C:cytosol"/>
    <property type="evidence" value="ECO:0007669"/>
    <property type="project" value="TreeGrafter"/>
</dbReference>
<keyword evidence="7 9" id="KW-0808">Transferase</keyword>
<dbReference type="Gene3D" id="2.170.190.11">
    <property type="entry name" value="Molybdopterin biosynthesis moea protein, domain 3"/>
    <property type="match status" value="1"/>
</dbReference>